<dbReference type="EMBL" id="OX459125">
    <property type="protein sequence ID" value="CAI9115223.1"/>
    <property type="molecule type" value="Genomic_DNA"/>
</dbReference>
<evidence type="ECO:0000313" key="2">
    <source>
        <dbReference type="EMBL" id="CAI9115223.1"/>
    </source>
</evidence>
<dbReference type="AlphaFoldDB" id="A0AAV1E4L6"/>
<evidence type="ECO:0000256" key="1">
    <source>
        <dbReference type="SAM" id="Coils"/>
    </source>
</evidence>
<name>A0AAV1E4L6_OLDCO</name>
<keyword evidence="1" id="KW-0175">Coiled coil</keyword>
<organism evidence="2 3">
    <name type="scientific">Oldenlandia corymbosa var. corymbosa</name>
    <dbReference type="NCBI Taxonomy" id="529605"/>
    <lineage>
        <taxon>Eukaryota</taxon>
        <taxon>Viridiplantae</taxon>
        <taxon>Streptophyta</taxon>
        <taxon>Embryophyta</taxon>
        <taxon>Tracheophyta</taxon>
        <taxon>Spermatophyta</taxon>
        <taxon>Magnoliopsida</taxon>
        <taxon>eudicotyledons</taxon>
        <taxon>Gunneridae</taxon>
        <taxon>Pentapetalae</taxon>
        <taxon>asterids</taxon>
        <taxon>lamiids</taxon>
        <taxon>Gentianales</taxon>
        <taxon>Rubiaceae</taxon>
        <taxon>Rubioideae</taxon>
        <taxon>Spermacoceae</taxon>
        <taxon>Hedyotis-Oldenlandia complex</taxon>
        <taxon>Oldenlandia</taxon>
    </lineage>
</organism>
<dbReference type="Proteomes" id="UP001161247">
    <property type="component" value="Chromosome 8"/>
</dbReference>
<proteinExistence type="predicted"/>
<sequence length="273" mass="31199">MTRSKSSYGEFAKELSLLIDELTVRLKTLEERFRDLDGKIESKATEYDTKVAELRIGLTGEFTALTERLVGLFGDFKAISDKKHEENETRFRNDLEKKLLELIKILENRNQDKAPILESIPPAIPVDKRPPLIPINPDPSKAPLKSWLEKGVLTPVVQLIPVRRDFVQTTATHVNTVREGRETGSRANELFLGGQSSCNTHGGYPNYQWYRQPRLDLPTLEGNNPEESLRKCRKYFLLHRISEAEKVEVVELFLDAKADTWFQGIKSIHANLT</sequence>
<evidence type="ECO:0000313" key="3">
    <source>
        <dbReference type="Proteomes" id="UP001161247"/>
    </source>
</evidence>
<accession>A0AAV1E4L6</accession>
<keyword evidence="3" id="KW-1185">Reference proteome</keyword>
<reference evidence="2" key="1">
    <citation type="submission" date="2023-03" db="EMBL/GenBank/DDBJ databases">
        <authorList>
            <person name="Julca I."/>
        </authorList>
    </citation>
    <scope>NUCLEOTIDE SEQUENCE</scope>
</reference>
<feature type="coiled-coil region" evidence="1">
    <location>
        <begin position="12"/>
        <end position="46"/>
    </location>
</feature>
<protein>
    <submittedName>
        <fullName evidence="2">OLC1v1016066C1</fullName>
    </submittedName>
</protein>
<gene>
    <name evidence="2" type="ORF">OLC1_LOCUS21792</name>
</gene>